<dbReference type="PIRSF" id="PIRSF006181">
    <property type="entry name" value="EbsC_YbaK"/>
    <property type="match status" value="1"/>
</dbReference>
<dbReference type="Gene3D" id="3.90.960.10">
    <property type="entry name" value="YbaK/aminoacyl-tRNA synthetase-associated domain"/>
    <property type="match status" value="1"/>
</dbReference>
<name>A0A4R1RFN2_HYDET</name>
<evidence type="ECO:0000259" key="5">
    <source>
        <dbReference type="Pfam" id="PF04073"/>
    </source>
</evidence>
<dbReference type="AlphaFoldDB" id="A0A4R1RFN2"/>
<evidence type="ECO:0000313" key="6">
    <source>
        <dbReference type="EMBL" id="TCL64775.1"/>
    </source>
</evidence>
<reference evidence="6 7" key="1">
    <citation type="submission" date="2019-03" db="EMBL/GenBank/DDBJ databases">
        <title>Genomic Encyclopedia of Type Strains, Phase IV (KMG-IV): sequencing the most valuable type-strain genomes for metagenomic binning, comparative biology and taxonomic classification.</title>
        <authorList>
            <person name="Goeker M."/>
        </authorList>
    </citation>
    <scope>NUCLEOTIDE SEQUENCE [LARGE SCALE GENOMIC DNA]</scope>
    <source>
        <strain evidence="6 7">LX-B</strain>
    </source>
</reference>
<dbReference type="InterPro" id="IPR004369">
    <property type="entry name" value="Prolyl-tRNA_editing_YbaK/EbsC"/>
</dbReference>
<evidence type="ECO:0000256" key="4">
    <source>
        <dbReference type="PIRNR" id="PIRNR006181"/>
    </source>
</evidence>
<dbReference type="PANTHER" id="PTHR30411:SF0">
    <property type="entry name" value="CYS-TRNA(PRO)_CYS-TRNA(CYS) DEACYLASE YBAK"/>
    <property type="match status" value="1"/>
</dbReference>
<dbReference type="PANTHER" id="PTHR30411">
    <property type="entry name" value="CYTOPLASMIC PROTEIN"/>
    <property type="match status" value="1"/>
</dbReference>
<evidence type="ECO:0000256" key="2">
    <source>
        <dbReference type="ARBA" id="ARBA00022917"/>
    </source>
</evidence>
<dbReference type="InterPro" id="IPR007214">
    <property type="entry name" value="YbaK/aa-tRNA-synth-assoc-dom"/>
</dbReference>
<gene>
    <name evidence="6" type="ORF">EDC14_101874</name>
</gene>
<dbReference type="CDD" id="cd00002">
    <property type="entry name" value="YbaK_deacylase"/>
    <property type="match status" value="1"/>
</dbReference>
<dbReference type="GO" id="GO:0016829">
    <property type="term" value="F:lyase activity"/>
    <property type="evidence" value="ECO:0007669"/>
    <property type="project" value="UniProtKB-KW"/>
</dbReference>
<dbReference type="OrthoDB" id="9809296at2"/>
<dbReference type="SUPFAM" id="SSF55826">
    <property type="entry name" value="YbaK/ProRS associated domain"/>
    <property type="match status" value="1"/>
</dbReference>
<evidence type="ECO:0000256" key="1">
    <source>
        <dbReference type="ARBA" id="ARBA00009798"/>
    </source>
</evidence>
<proteinExistence type="inferred from homology"/>
<protein>
    <recommendedName>
        <fullName evidence="4">Cys-tRNA(Pro)/Cys-tRNA(Cys) deacylase</fullName>
        <ecNumber evidence="4">4.2.-.-</ecNumber>
    </recommendedName>
</protein>
<evidence type="ECO:0000256" key="3">
    <source>
        <dbReference type="ARBA" id="ARBA00023239"/>
    </source>
</evidence>
<dbReference type="RefSeq" id="WP_132015101.1">
    <property type="nucleotide sequence ID" value="NZ_SLUN01000018.1"/>
</dbReference>
<comment type="similarity">
    <text evidence="1 4">Belongs to the prolyl-tRNA editing family. YbaK/EbsC subfamily.</text>
</comment>
<evidence type="ECO:0000313" key="7">
    <source>
        <dbReference type="Proteomes" id="UP000295008"/>
    </source>
</evidence>
<sequence>MEKTPVTTAVRQLRAAKVAFADHLYAYEEKGGTEVAARELGIDEHSTVKTLVMEDEERHPLLILMHGDRQVSTKELARVLGVKSIHPCTPETATKHTGYLVGGTSPFGTRKQLPVYVEESILALPLLYINGGKRGYLVSIKPEDLIRVLHPVPVRVGIE</sequence>
<dbReference type="Pfam" id="PF04073">
    <property type="entry name" value="tRNA_edit"/>
    <property type="match status" value="1"/>
</dbReference>
<keyword evidence="7" id="KW-1185">Reference proteome</keyword>
<dbReference type="Proteomes" id="UP000295008">
    <property type="component" value="Unassembled WGS sequence"/>
</dbReference>
<keyword evidence="3 4" id="KW-0456">Lyase</keyword>
<dbReference type="NCBIfam" id="TIGR00011">
    <property type="entry name" value="YbaK_EbsC"/>
    <property type="match status" value="1"/>
</dbReference>
<comment type="caution">
    <text evidence="6">The sequence shown here is derived from an EMBL/GenBank/DDBJ whole genome shotgun (WGS) entry which is preliminary data.</text>
</comment>
<dbReference type="GO" id="GO:0002161">
    <property type="term" value="F:aminoacyl-tRNA deacylase activity"/>
    <property type="evidence" value="ECO:0007669"/>
    <property type="project" value="InterPro"/>
</dbReference>
<dbReference type="GO" id="GO:0006412">
    <property type="term" value="P:translation"/>
    <property type="evidence" value="ECO:0007669"/>
    <property type="project" value="UniProtKB-KW"/>
</dbReference>
<dbReference type="InterPro" id="IPR036754">
    <property type="entry name" value="YbaK/aa-tRNA-synt-asso_dom_sf"/>
</dbReference>
<organism evidence="6 7">
    <name type="scientific">Hydrogenispora ethanolica</name>
    <dbReference type="NCBI Taxonomy" id="1082276"/>
    <lineage>
        <taxon>Bacteria</taxon>
        <taxon>Bacillati</taxon>
        <taxon>Bacillota</taxon>
        <taxon>Hydrogenispora</taxon>
    </lineage>
</organism>
<dbReference type="EC" id="4.2.-.-" evidence="4"/>
<keyword evidence="2 4" id="KW-0648">Protein biosynthesis</keyword>
<feature type="domain" description="YbaK/aminoacyl-tRNA synthetase-associated" evidence="5">
    <location>
        <begin position="33"/>
        <end position="147"/>
    </location>
</feature>
<accession>A0A4R1RFN2</accession>
<dbReference type="EMBL" id="SLUN01000018">
    <property type="protein sequence ID" value="TCL64775.1"/>
    <property type="molecule type" value="Genomic_DNA"/>
</dbReference>